<dbReference type="InterPro" id="IPR041479">
    <property type="entry name" value="TetR_CgmR_C"/>
</dbReference>
<dbReference type="EMBL" id="QKZS01000005">
    <property type="protein sequence ID" value="PZX54236.1"/>
    <property type="molecule type" value="Genomic_DNA"/>
</dbReference>
<dbReference type="RefSeq" id="WP_111467360.1">
    <property type="nucleotide sequence ID" value="NZ_QKZS01000005.1"/>
</dbReference>
<evidence type="ECO:0000256" key="3">
    <source>
        <dbReference type="ARBA" id="ARBA00023163"/>
    </source>
</evidence>
<sequence length="192" mass="21166">MPEVEQKSRKKTAQATRRRLLDAADQLSRTVGPARLSLEAVAAEAGVSKGGLLYHFPSKHHLLRALVDDHVQGMRDEMQRLAPGCFDADRGPEQALVGARAYQQMMQDLLRRTEGYASGVFAALAEDPHFITPLLEFRADVRALFQRCPAPDLAAVVHLACEGLVHRRLTAPEDWDDAEAAARFATLRGMLA</sequence>
<evidence type="ECO:0000313" key="6">
    <source>
        <dbReference type="EMBL" id="PZX54236.1"/>
    </source>
</evidence>
<keyword evidence="1" id="KW-0805">Transcription regulation</keyword>
<accession>A0A2W7R4W1</accession>
<dbReference type="SUPFAM" id="SSF46689">
    <property type="entry name" value="Homeodomain-like"/>
    <property type="match status" value="1"/>
</dbReference>
<dbReference type="PANTHER" id="PTHR30055">
    <property type="entry name" value="HTH-TYPE TRANSCRIPTIONAL REGULATOR RUTR"/>
    <property type="match status" value="1"/>
</dbReference>
<name>A0A2W7R4W1_9RHOB</name>
<keyword evidence="2 4" id="KW-0238">DNA-binding</keyword>
<dbReference type="AlphaFoldDB" id="A0A2W7R4W1"/>
<dbReference type="PROSITE" id="PS50977">
    <property type="entry name" value="HTH_TETR_2"/>
    <property type="match status" value="1"/>
</dbReference>
<dbReference type="InterPro" id="IPR050109">
    <property type="entry name" value="HTH-type_TetR-like_transc_reg"/>
</dbReference>
<dbReference type="Proteomes" id="UP000249538">
    <property type="component" value="Unassembled WGS sequence"/>
</dbReference>
<comment type="caution">
    <text evidence="6">The sequence shown here is derived from an EMBL/GenBank/DDBJ whole genome shotgun (WGS) entry which is preliminary data.</text>
</comment>
<dbReference type="InterPro" id="IPR009057">
    <property type="entry name" value="Homeodomain-like_sf"/>
</dbReference>
<dbReference type="PANTHER" id="PTHR30055:SF234">
    <property type="entry name" value="HTH-TYPE TRANSCRIPTIONAL REGULATOR BETI"/>
    <property type="match status" value="1"/>
</dbReference>
<evidence type="ECO:0000256" key="1">
    <source>
        <dbReference type="ARBA" id="ARBA00023015"/>
    </source>
</evidence>
<dbReference type="Pfam" id="PF00440">
    <property type="entry name" value="TetR_N"/>
    <property type="match status" value="1"/>
</dbReference>
<feature type="domain" description="HTH tetR-type" evidence="5">
    <location>
        <begin position="14"/>
        <end position="74"/>
    </location>
</feature>
<proteinExistence type="predicted"/>
<feature type="DNA-binding region" description="H-T-H motif" evidence="4">
    <location>
        <begin position="37"/>
        <end position="56"/>
    </location>
</feature>
<protein>
    <submittedName>
        <fullName evidence="6">TetR family transcriptional regulator</fullName>
    </submittedName>
</protein>
<evidence type="ECO:0000313" key="7">
    <source>
        <dbReference type="Proteomes" id="UP000249538"/>
    </source>
</evidence>
<dbReference type="InterPro" id="IPR001647">
    <property type="entry name" value="HTH_TetR"/>
</dbReference>
<dbReference type="Gene3D" id="1.10.357.10">
    <property type="entry name" value="Tetracycline Repressor, domain 2"/>
    <property type="match status" value="1"/>
</dbReference>
<organism evidence="6 7">
    <name type="scientific">Cereibacter changlensis</name>
    <dbReference type="NCBI Taxonomy" id="402884"/>
    <lineage>
        <taxon>Bacteria</taxon>
        <taxon>Pseudomonadati</taxon>
        <taxon>Pseudomonadota</taxon>
        <taxon>Alphaproteobacteria</taxon>
        <taxon>Rhodobacterales</taxon>
        <taxon>Paracoccaceae</taxon>
        <taxon>Cereibacter</taxon>
    </lineage>
</organism>
<dbReference type="GO" id="GO:0000976">
    <property type="term" value="F:transcription cis-regulatory region binding"/>
    <property type="evidence" value="ECO:0007669"/>
    <property type="project" value="TreeGrafter"/>
</dbReference>
<evidence type="ECO:0000256" key="4">
    <source>
        <dbReference type="PROSITE-ProRule" id="PRU00335"/>
    </source>
</evidence>
<reference evidence="6 7" key="1">
    <citation type="submission" date="2018-06" db="EMBL/GenBank/DDBJ databases">
        <title>Genomic Encyclopedia of Archaeal and Bacterial Type Strains, Phase II (KMG-II): from individual species to whole genera.</title>
        <authorList>
            <person name="Goeker M."/>
        </authorList>
    </citation>
    <scope>NUCLEOTIDE SEQUENCE [LARGE SCALE GENOMIC DNA]</scope>
    <source>
        <strain evidence="6 7">DSM 18774</strain>
    </source>
</reference>
<dbReference type="Pfam" id="PF17937">
    <property type="entry name" value="TetR_C_28"/>
    <property type="match status" value="1"/>
</dbReference>
<evidence type="ECO:0000259" key="5">
    <source>
        <dbReference type="PROSITE" id="PS50977"/>
    </source>
</evidence>
<gene>
    <name evidence="6" type="ORF">LX76_01880</name>
</gene>
<evidence type="ECO:0000256" key="2">
    <source>
        <dbReference type="ARBA" id="ARBA00023125"/>
    </source>
</evidence>
<keyword evidence="3" id="KW-0804">Transcription</keyword>
<dbReference type="GO" id="GO:0003700">
    <property type="term" value="F:DNA-binding transcription factor activity"/>
    <property type="evidence" value="ECO:0007669"/>
    <property type="project" value="TreeGrafter"/>
</dbReference>
<dbReference type="PRINTS" id="PR00455">
    <property type="entry name" value="HTHTETR"/>
</dbReference>